<dbReference type="AlphaFoldDB" id="A0AAD6ZC38"/>
<dbReference type="Proteomes" id="UP001218218">
    <property type="component" value="Unassembled WGS sequence"/>
</dbReference>
<evidence type="ECO:0000313" key="2">
    <source>
        <dbReference type="Proteomes" id="UP001218218"/>
    </source>
</evidence>
<dbReference type="EMBL" id="JARIHO010000061">
    <property type="protein sequence ID" value="KAJ7315583.1"/>
    <property type="molecule type" value="Genomic_DNA"/>
</dbReference>
<dbReference type="Pfam" id="PF03142">
    <property type="entry name" value="Chitin_synth_2"/>
    <property type="match status" value="1"/>
</dbReference>
<organism evidence="1 2">
    <name type="scientific">Mycena albidolilacea</name>
    <dbReference type="NCBI Taxonomy" id="1033008"/>
    <lineage>
        <taxon>Eukaryota</taxon>
        <taxon>Fungi</taxon>
        <taxon>Dikarya</taxon>
        <taxon>Basidiomycota</taxon>
        <taxon>Agaricomycotina</taxon>
        <taxon>Agaricomycetes</taxon>
        <taxon>Agaricomycetidae</taxon>
        <taxon>Agaricales</taxon>
        <taxon>Marasmiineae</taxon>
        <taxon>Mycenaceae</taxon>
        <taxon>Mycena</taxon>
    </lineage>
</organism>
<sequence length="109" mass="11913">MARPRVLHGMPIRDLWAPPQLGRLPTRVAMYFPTPSAAAVDRSLFHRPIPTPFADTRNTPDSKLEPFAGFLPELLLARDLCGTFYFSTQFVIGMESAGTVVLPASTAVG</sequence>
<accession>A0AAD6ZC38</accession>
<protein>
    <submittedName>
        <fullName evidence="1">Uncharacterized protein</fullName>
    </submittedName>
</protein>
<name>A0AAD6ZC38_9AGAR</name>
<reference evidence="1" key="1">
    <citation type="submission" date="2023-03" db="EMBL/GenBank/DDBJ databases">
        <title>Massive genome expansion in bonnet fungi (Mycena s.s.) driven by repeated elements and novel gene families across ecological guilds.</title>
        <authorList>
            <consortium name="Lawrence Berkeley National Laboratory"/>
            <person name="Harder C.B."/>
            <person name="Miyauchi S."/>
            <person name="Viragh M."/>
            <person name="Kuo A."/>
            <person name="Thoen E."/>
            <person name="Andreopoulos B."/>
            <person name="Lu D."/>
            <person name="Skrede I."/>
            <person name="Drula E."/>
            <person name="Henrissat B."/>
            <person name="Morin E."/>
            <person name="Kohler A."/>
            <person name="Barry K."/>
            <person name="LaButti K."/>
            <person name="Morin E."/>
            <person name="Salamov A."/>
            <person name="Lipzen A."/>
            <person name="Mereny Z."/>
            <person name="Hegedus B."/>
            <person name="Baldrian P."/>
            <person name="Stursova M."/>
            <person name="Weitz H."/>
            <person name="Taylor A."/>
            <person name="Grigoriev I.V."/>
            <person name="Nagy L.G."/>
            <person name="Martin F."/>
            <person name="Kauserud H."/>
        </authorList>
    </citation>
    <scope>NUCLEOTIDE SEQUENCE</scope>
    <source>
        <strain evidence="1">CBHHK002</strain>
    </source>
</reference>
<gene>
    <name evidence="1" type="ORF">DFH08DRAFT_1086831</name>
</gene>
<comment type="caution">
    <text evidence="1">The sequence shown here is derived from an EMBL/GenBank/DDBJ whole genome shotgun (WGS) entry which is preliminary data.</text>
</comment>
<keyword evidence="2" id="KW-1185">Reference proteome</keyword>
<evidence type="ECO:0000313" key="1">
    <source>
        <dbReference type="EMBL" id="KAJ7315583.1"/>
    </source>
</evidence>
<proteinExistence type="predicted"/>